<dbReference type="InParanoid" id="A0A409VKT2"/>
<dbReference type="AlphaFoldDB" id="A0A409VKT2"/>
<evidence type="ECO:0000313" key="2">
    <source>
        <dbReference type="Proteomes" id="UP000284706"/>
    </source>
</evidence>
<reference evidence="1 2" key="1">
    <citation type="journal article" date="2018" name="Evol. Lett.">
        <title>Horizontal gene cluster transfer increased hallucinogenic mushroom diversity.</title>
        <authorList>
            <person name="Reynolds H.T."/>
            <person name="Vijayakumar V."/>
            <person name="Gluck-Thaler E."/>
            <person name="Korotkin H.B."/>
            <person name="Matheny P.B."/>
            <person name="Slot J.C."/>
        </authorList>
    </citation>
    <scope>NUCLEOTIDE SEQUENCE [LARGE SCALE GENOMIC DNA]</scope>
    <source>
        <strain evidence="1 2">SRW20</strain>
    </source>
</reference>
<accession>A0A409VKT2</accession>
<protein>
    <submittedName>
        <fullName evidence="1">Uncharacterized protein</fullName>
    </submittedName>
</protein>
<comment type="caution">
    <text evidence="1">The sequence shown here is derived from an EMBL/GenBank/DDBJ whole genome shotgun (WGS) entry which is preliminary data.</text>
</comment>
<gene>
    <name evidence="1" type="ORF">CVT26_009815</name>
</gene>
<dbReference type="EMBL" id="NHYE01005619">
    <property type="protein sequence ID" value="PPQ66875.1"/>
    <property type="molecule type" value="Genomic_DNA"/>
</dbReference>
<name>A0A409VKT2_9AGAR</name>
<keyword evidence="2" id="KW-1185">Reference proteome</keyword>
<proteinExistence type="predicted"/>
<sequence length="505" mass="55798">MRFFKAFNLLHRRTRSATFVPGGPHCSIGSAGPDATASISLFDLVTARKPFTEFKDDHWWIRRSRDTNSLTSIQPSLRQENLRLVELVDFWTREHSKIQGLLESCHRSLLQQSLLITSLERKVVENTEEIARLRISLSRCSMAGSSVTPAQVPLASSPAMTDPQVLVSRSTDSATSDQYSSALRMTLQTRKALKDQKKITNYWKNAAVSGGHLDTVTPSVSAISSIREALPAHRQAAVEALMVQRSSARRNNNLKPDGSFSTVSCSASKDIIEVPAFACPTETMITLPPSSSRSSQFSRLEPLASELLKHEVNSVYGSNGGLKRLSSSLSFLQFHSSVKTNESLTQAASYGLSINSFGDLNTLFQQTFGAPHVSRGEKAPSQTSEFRDGVLVSHYTVSGFPPSSSVDEPLPTAYSQTWVNIQAVEPNPTDETLTGLILQPNSRQAIRNKMRLRSLRTLEARSGRHQDSETIQSTMKAYERSGISVPLPSLKKRFVELPVFWRKTA</sequence>
<dbReference type="OrthoDB" id="2798624at2759"/>
<dbReference type="STRING" id="231916.A0A409VKT2"/>
<organism evidence="1 2">
    <name type="scientific">Gymnopilus dilepis</name>
    <dbReference type="NCBI Taxonomy" id="231916"/>
    <lineage>
        <taxon>Eukaryota</taxon>
        <taxon>Fungi</taxon>
        <taxon>Dikarya</taxon>
        <taxon>Basidiomycota</taxon>
        <taxon>Agaricomycotina</taxon>
        <taxon>Agaricomycetes</taxon>
        <taxon>Agaricomycetidae</taxon>
        <taxon>Agaricales</taxon>
        <taxon>Agaricineae</taxon>
        <taxon>Hymenogastraceae</taxon>
        <taxon>Gymnopilus</taxon>
    </lineage>
</organism>
<evidence type="ECO:0000313" key="1">
    <source>
        <dbReference type="EMBL" id="PPQ66875.1"/>
    </source>
</evidence>
<dbReference type="Proteomes" id="UP000284706">
    <property type="component" value="Unassembled WGS sequence"/>
</dbReference>